<dbReference type="AlphaFoldDB" id="A0A6L5X3C6"/>
<dbReference type="Proteomes" id="UP000481852">
    <property type="component" value="Unassembled WGS sequence"/>
</dbReference>
<reference evidence="1 2" key="1">
    <citation type="submission" date="2019-08" db="EMBL/GenBank/DDBJ databases">
        <title>In-depth cultivation of the pig gut microbiome towards novel bacterial diversity and tailored functional studies.</title>
        <authorList>
            <person name="Wylensek D."/>
            <person name="Hitch T.C.A."/>
            <person name="Clavel T."/>
        </authorList>
    </citation>
    <scope>NUCLEOTIDE SEQUENCE [LARGE SCALE GENOMIC DNA]</scope>
    <source>
        <strain evidence="1 2">Oil+RF-744-WCA-WT-11</strain>
    </source>
</reference>
<gene>
    <name evidence="1" type="ORF">FYJ35_02120</name>
</gene>
<proteinExistence type="predicted"/>
<protein>
    <submittedName>
        <fullName evidence="1">Uncharacterized protein</fullName>
    </submittedName>
</protein>
<dbReference type="EMBL" id="VULZ01000002">
    <property type="protein sequence ID" value="MSS13848.1"/>
    <property type="molecule type" value="Genomic_DNA"/>
</dbReference>
<evidence type="ECO:0000313" key="1">
    <source>
        <dbReference type="EMBL" id="MSS13848.1"/>
    </source>
</evidence>
<evidence type="ECO:0000313" key="2">
    <source>
        <dbReference type="Proteomes" id="UP000481852"/>
    </source>
</evidence>
<sequence>MPANWEEIKDDYKKARDCLWGPKHGNWGRDERNGYYYMWKAYHEAYEAEEKHPLWYGRILAMMASENRYKENPYFILHRYVEPALEQFRLCNDETRQPSQKEVGIIQDMYDDLTYSFSWRESDNYQYEKMVGFIENNQALGDFYFHDSKVISFRHDMNSAELVLSLDGTTVTFGFYGVSSVSVEGVDPEITYLSDFYCYPVRLNSSMLYFDVEFYKIYCRTIKVLSVVQSM</sequence>
<accession>A0A6L5X3C6</accession>
<organism evidence="1 2">
    <name type="scientific">Porcincola intestinalis</name>
    <dbReference type="NCBI Taxonomy" id="2606632"/>
    <lineage>
        <taxon>Bacteria</taxon>
        <taxon>Bacillati</taxon>
        <taxon>Bacillota</taxon>
        <taxon>Clostridia</taxon>
        <taxon>Lachnospirales</taxon>
        <taxon>Lachnospiraceae</taxon>
        <taxon>Porcincola</taxon>
    </lineage>
</organism>
<keyword evidence="2" id="KW-1185">Reference proteome</keyword>
<dbReference type="RefSeq" id="WP_154522504.1">
    <property type="nucleotide sequence ID" value="NZ_VULZ01000002.1"/>
</dbReference>
<comment type="caution">
    <text evidence="1">The sequence shown here is derived from an EMBL/GenBank/DDBJ whole genome shotgun (WGS) entry which is preliminary data.</text>
</comment>
<name>A0A6L5X3C6_9FIRM</name>